<accession>A0A081C9W6</accession>
<feature type="transmembrane region" description="Helical" evidence="1">
    <location>
        <begin position="172"/>
        <end position="189"/>
    </location>
</feature>
<keyword evidence="1" id="KW-1133">Transmembrane helix</keyword>
<feature type="transmembrane region" description="Helical" evidence="1">
    <location>
        <begin position="44"/>
        <end position="68"/>
    </location>
</feature>
<feature type="transmembrane region" description="Helical" evidence="1">
    <location>
        <begin position="324"/>
        <end position="345"/>
    </location>
</feature>
<keyword evidence="1" id="KW-0472">Membrane</keyword>
<gene>
    <name evidence="3" type="ORF">U27_01271</name>
</gene>
<dbReference type="EMBL" id="DF820478">
    <property type="protein sequence ID" value="GAK61371.1"/>
    <property type="molecule type" value="Genomic_DNA"/>
</dbReference>
<feature type="transmembrane region" description="Helical" evidence="1">
    <location>
        <begin position="151"/>
        <end position="166"/>
    </location>
</feature>
<feature type="transmembrane region" description="Helical" evidence="1">
    <location>
        <begin position="74"/>
        <end position="91"/>
    </location>
</feature>
<feature type="domain" description="DUF4401" evidence="2">
    <location>
        <begin position="43"/>
        <end position="347"/>
    </location>
</feature>
<feature type="transmembrane region" description="Helical" evidence="1">
    <location>
        <begin position="98"/>
        <end position="120"/>
    </location>
</feature>
<dbReference type="eggNOG" id="ENOG5031IJS">
    <property type="taxonomic scope" value="Bacteria"/>
</dbReference>
<feature type="transmembrane region" description="Helical" evidence="1">
    <location>
        <begin position="201"/>
        <end position="220"/>
    </location>
</feature>
<evidence type="ECO:0000259" key="2">
    <source>
        <dbReference type="Pfam" id="PF14351"/>
    </source>
</evidence>
<evidence type="ECO:0000313" key="4">
    <source>
        <dbReference type="Proteomes" id="UP000030661"/>
    </source>
</evidence>
<dbReference type="Pfam" id="PF14351">
    <property type="entry name" value="DUF4401"/>
    <property type="match status" value="1"/>
</dbReference>
<feature type="transmembrane region" description="Helical" evidence="1">
    <location>
        <begin position="300"/>
        <end position="319"/>
    </location>
</feature>
<dbReference type="Proteomes" id="UP000030661">
    <property type="component" value="Unassembled WGS sequence"/>
</dbReference>
<organism evidence="3">
    <name type="scientific">Vecturithrix granuli</name>
    <dbReference type="NCBI Taxonomy" id="1499967"/>
    <lineage>
        <taxon>Bacteria</taxon>
        <taxon>Candidatus Moduliflexota</taxon>
        <taxon>Candidatus Vecturitrichia</taxon>
        <taxon>Candidatus Vecturitrichales</taxon>
        <taxon>Candidatus Vecturitrichaceae</taxon>
        <taxon>Candidatus Vecturithrix</taxon>
    </lineage>
</organism>
<proteinExistence type="predicted"/>
<dbReference type="STRING" id="1499967.U27_01271"/>
<keyword evidence="4" id="KW-1185">Reference proteome</keyword>
<dbReference type="HOGENOM" id="CLU_064717_0_0_0"/>
<keyword evidence="1" id="KW-0812">Transmembrane</keyword>
<protein>
    <recommendedName>
        <fullName evidence="2">DUF4401 domain-containing protein</fullName>
    </recommendedName>
</protein>
<sequence length="357" mass="39381">MRFAPCTLRELLECLKHEGLITSEAISDIQRTLSSESLAGSSPWYIRILVGFSAWVAAILFLASLSGFHIFDSPTSAIIIGFIFILITFSVRRYTDHLFLNQLAFALNLAGQFLLIGGVGAKTENLSLAAIAAIILECLLLIGYPDPIHRFFSIIFSFAAIVALLYDLDIANAIHLLILLAAGGVLFGWEREATFLTGKYAEFFAPIGYGLTTVLFFLLIPSILPDLPVSSWWTSTIGLLVFLLVLEFHLLVFHQIPITQPIGMILFIGTVIVSIPFYSAPGVIAALLVLLIGFQRGNRLLMGLAFTFLAIFLVAFYYYLDLTLLAKSMILIISGIGLIGLRFLFKQFVQQPESHHA</sequence>
<dbReference type="InterPro" id="IPR025513">
    <property type="entry name" value="DUF4401"/>
</dbReference>
<dbReference type="AlphaFoldDB" id="A0A081C9W6"/>
<feature type="transmembrane region" description="Helical" evidence="1">
    <location>
        <begin position="126"/>
        <end position="144"/>
    </location>
</feature>
<feature type="transmembrane region" description="Helical" evidence="1">
    <location>
        <begin position="232"/>
        <end position="253"/>
    </location>
</feature>
<feature type="transmembrane region" description="Helical" evidence="1">
    <location>
        <begin position="265"/>
        <end position="294"/>
    </location>
</feature>
<evidence type="ECO:0000256" key="1">
    <source>
        <dbReference type="SAM" id="Phobius"/>
    </source>
</evidence>
<evidence type="ECO:0000313" key="3">
    <source>
        <dbReference type="EMBL" id="GAK61371.1"/>
    </source>
</evidence>
<name>A0A081C9W6_VECG1</name>
<reference evidence="3" key="1">
    <citation type="journal article" date="2015" name="PeerJ">
        <title>First genomic representation of candidate bacterial phylum KSB3 points to enhanced environmental sensing as a trigger of wastewater bulking.</title>
        <authorList>
            <person name="Sekiguchi Y."/>
            <person name="Ohashi A."/>
            <person name="Parks D.H."/>
            <person name="Yamauchi T."/>
            <person name="Tyson G.W."/>
            <person name="Hugenholtz P."/>
        </authorList>
    </citation>
    <scope>NUCLEOTIDE SEQUENCE [LARGE SCALE GENOMIC DNA]</scope>
</reference>